<feature type="transmembrane region" description="Helical" evidence="1">
    <location>
        <begin position="74"/>
        <end position="94"/>
    </location>
</feature>
<dbReference type="GeneID" id="76996385"/>
<feature type="domain" description="CAAX prenyl protease 2/Lysostaphin resistance protein A-like" evidence="2">
    <location>
        <begin position="118"/>
        <end position="222"/>
    </location>
</feature>
<evidence type="ECO:0000313" key="3">
    <source>
        <dbReference type="EMBL" id="MCY9607451.1"/>
    </source>
</evidence>
<evidence type="ECO:0000313" key="4">
    <source>
        <dbReference type="Proteomes" id="UP001209276"/>
    </source>
</evidence>
<feature type="transmembrane region" description="Helical" evidence="1">
    <location>
        <begin position="183"/>
        <end position="201"/>
    </location>
</feature>
<dbReference type="PANTHER" id="PTHR35797">
    <property type="entry name" value="PROTEASE-RELATED"/>
    <property type="match status" value="1"/>
</dbReference>
<organism evidence="3 4">
    <name type="scientific">Paenibacillus thiaminolyticus</name>
    <name type="common">Bacillus thiaminolyticus</name>
    <dbReference type="NCBI Taxonomy" id="49283"/>
    <lineage>
        <taxon>Bacteria</taxon>
        <taxon>Bacillati</taxon>
        <taxon>Bacillota</taxon>
        <taxon>Bacilli</taxon>
        <taxon>Bacillales</taxon>
        <taxon>Paenibacillaceae</taxon>
        <taxon>Paenibacillus</taxon>
    </lineage>
</organism>
<name>A0ABT4FTL6_PANTH</name>
<reference evidence="3 4" key="1">
    <citation type="submission" date="2022-05" db="EMBL/GenBank/DDBJ databases">
        <title>Genome Sequencing of Bee-Associated Microbes.</title>
        <authorList>
            <person name="Dunlap C."/>
        </authorList>
    </citation>
    <scope>NUCLEOTIDE SEQUENCE [LARGE SCALE GENOMIC DNA]</scope>
    <source>
        <strain evidence="3 4">NRRL B-14613</strain>
    </source>
</reference>
<keyword evidence="3" id="KW-0378">Hydrolase</keyword>
<gene>
    <name evidence="3" type="ORF">M5W83_09835</name>
</gene>
<evidence type="ECO:0000259" key="2">
    <source>
        <dbReference type="Pfam" id="PF02517"/>
    </source>
</evidence>
<feature type="transmembrane region" description="Helical" evidence="1">
    <location>
        <begin position="114"/>
        <end position="133"/>
    </location>
</feature>
<keyword evidence="1" id="KW-1133">Transmembrane helix</keyword>
<accession>A0ABT4FTL6</accession>
<dbReference type="InterPro" id="IPR003675">
    <property type="entry name" value="Rce1/LyrA-like_dom"/>
</dbReference>
<dbReference type="PANTHER" id="PTHR35797:SF1">
    <property type="entry name" value="PROTEASE"/>
    <property type="match status" value="1"/>
</dbReference>
<dbReference type="Pfam" id="PF02517">
    <property type="entry name" value="Rce1-like"/>
    <property type="match status" value="1"/>
</dbReference>
<sequence>MFPRMNDTIKALTYAAIVLLLGIGFAFLPQVNTLLYMMTPAIAALLMMFLVTGEGWRKPGWTSLGLFRFGWRGMLPALVIPLAIMLLSYGTVWLAGLADIHIPDQFGGYPWSGFPLILFATFLGNIVTTSLGEELGWRGYWLPLLVRACGERRAYLINGFIHGVWHLPIIWLTGLYHSEQAPWYASLMIVLSCLALAPVIGSLRLRTDSVWPASVLHTAHNLSWNVLSGLTAASSPLVYYISGDNSIMITLCYGMISLFVWARTGTARTSQSVDR</sequence>
<proteinExistence type="predicted"/>
<feature type="transmembrane region" description="Helical" evidence="1">
    <location>
        <begin position="247"/>
        <end position="266"/>
    </location>
</feature>
<dbReference type="RefSeq" id="WP_244194386.1">
    <property type="nucleotide sequence ID" value="NZ_CABMNB010000047.1"/>
</dbReference>
<dbReference type="Proteomes" id="UP001209276">
    <property type="component" value="Unassembled WGS sequence"/>
</dbReference>
<dbReference type="InterPro" id="IPR042150">
    <property type="entry name" value="MmRce1-like"/>
</dbReference>
<keyword evidence="1" id="KW-0812">Transmembrane</keyword>
<feature type="transmembrane region" description="Helical" evidence="1">
    <location>
        <begin position="222"/>
        <end position="241"/>
    </location>
</feature>
<dbReference type="EMBL" id="JAMDMM010000021">
    <property type="protein sequence ID" value="MCY9607451.1"/>
    <property type="molecule type" value="Genomic_DNA"/>
</dbReference>
<keyword evidence="3" id="KW-0645">Protease</keyword>
<feature type="transmembrane region" description="Helical" evidence="1">
    <location>
        <begin position="154"/>
        <end position="177"/>
    </location>
</feature>
<comment type="caution">
    <text evidence="3">The sequence shown here is derived from an EMBL/GenBank/DDBJ whole genome shotgun (WGS) entry which is preliminary data.</text>
</comment>
<dbReference type="GO" id="GO:0008237">
    <property type="term" value="F:metallopeptidase activity"/>
    <property type="evidence" value="ECO:0007669"/>
    <property type="project" value="UniProtKB-KW"/>
</dbReference>
<protein>
    <submittedName>
        <fullName evidence="3">CPBP family intramembrane metalloprotease</fullName>
    </submittedName>
</protein>
<feature type="transmembrane region" description="Helical" evidence="1">
    <location>
        <begin position="12"/>
        <end position="28"/>
    </location>
</feature>
<feature type="transmembrane region" description="Helical" evidence="1">
    <location>
        <begin position="34"/>
        <end position="53"/>
    </location>
</feature>
<keyword evidence="1" id="KW-0472">Membrane</keyword>
<keyword evidence="4" id="KW-1185">Reference proteome</keyword>
<evidence type="ECO:0000256" key="1">
    <source>
        <dbReference type="SAM" id="Phobius"/>
    </source>
</evidence>
<keyword evidence="3" id="KW-0482">Metalloprotease</keyword>